<evidence type="ECO:0000313" key="2">
    <source>
        <dbReference type="Proteomes" id="UP000664654"/>
    </source>
</evidence>
<keyword evidence="2" id="KW-1185">Reference proteome</keyword>
<protein>
    <submittedName>
        <fullName evidence="1">DUF4336 domain-containing protein</fullName>
    </submittedName>
</protein>
<sequence>MDSPPLKALARDLWIHDGPAVPFYGLPYSTRMTVVRLKDGSLWIHSPAQLSDSLTTAIDALGPICHLIAPNKLHHLSLADWQRRYPQAGAYGAPGLAEKRPDLAFDGILTDSPPSAWQGQIDQHIFKGSAVMMEAVFFHPPSRTLILTDLVENFPRDYFHGWRRWAARLSGILAPNGRTPLDWRLSFLFNKSQARQSLQQLYDWRPERILLAHGQWIEKDAMAFLRRSFSWLD</sequence>
<dbReference type="AlphaFoldDB" id="A0A939IM82"/>
<dbReference type="RefSeq" id="WP_206573135.1">
    <property type="nucleotide sequence ID" value="NZ_JAFKCV010000003.1"/>
</dbReference>
<dbReference type="SUPFAM" id="SSF56281">
    <property type="entry name" value="Metallo-hydrolase/oxidoreductase"/>
    <property type="match status" value="1"/>
</dbReference>
<reference evidence="1" key="1">
    <citation type="submission" date="2021-03" db="EMBL/GenBank/DDBJ databases">
        <title>novel species isolated from a fishpond in China.</title>
        <authorList>
            <person name="Lu H."/>
            <person name="Cai Z."/>
        </authorList>
    </citation>
    <scope>NUCLEOTIDE SEQUENCE</scope>
    <source>
        <strain evidence="1">JCM 30855</strain>
    </source>
</reference>
<gene>
    <name evidence="1" type="ORF">J0A66_07315</name>
</gene>
<proteinExistence type="predicted"/>
<organism evidence="1 2">
    <name type="scientific">Bowmanella dokdonensis</name>
    <dbReference type="NCBI Taxonomy" id="751969"/>
    <lineage>
        <taxon>Bacteria</taxon>
        <taxon>Pseudomonadati</taxon>
        <taxon>Pseudomonadota</taxon>
        <taxon>Gammaproteobacteria</taxon>
        <taxon>Alteromonadales</taxon>
        <taxon>Alteromonadaceae</taxon>
        <taxon>Bowmanella</taxon>
    </lineage>
</organism>
<name>A0A939IM82_9ALTE</name>
<accession>A0A939IM82</accession>
<comment type="caution">
    <text evidence="1">The sequence shown here is derived from an EMBL/GenBank/DDBJ whole genome shotgun (WGS) entry which is preliminary data.</text>
</comment>
<dbReference type="Proteomes" id="UP000664654">
    <property type="component" value="Unassembled WGS sequence"/>
</dbReference>
<dbReference type="InterPro" id="IPR036866">
    <property type="entry name" value="RibonucZ/Hydroxyglut_hydro"/>
</dbReference>
<dbReference type="Pfam" id="PF14234">
    <property type="entry name" value="DUF4336"/>
    <property type="match status" value="1"/>
</dbReference>
<dbReference type="PANTHER" id="PTHR33835">
    <property type="entry name" value="YALI0C07656P"/>
    <property type="match status" value="1"/>
</dbReference>
<dbReference type="InterPro" id="IPR025638">
    <property type="entry name" value="DUF4336"/>
</dbReference>
<dbReference type="EMBL" id="JAFKCV010000003">
    <property type="protein sequence ID" value="MBN7825028.1"/>
    <property type="molecule type" value="Genomic_DNA"/>
</dbReference>
<dbReference type="PANTHER" id="PTHR33835:SF1">
    <property type="entry name" value="METALLO-BETA-LACTAMASE DOMAIN-CONTAINING PROTEIN"/>
    <property type="match status" value="1"/>
</dbReference>
<evidence type="ECO:0000313" key="1">
    <source>
        <dbReference type="EMBL" id="MBN7825028.1"/>
    </source>
</evidence>